<evidence type="ECO:0000313" key="2">
    <source>
        <dbReference type="Proteomes" id="UP000014962"/>
    </source>
</evidence>
<organism evidence="1 2">
    <name type="scientific">Winogradskyella psychrotolerans RS-3</name>
    <dbReference type="NCBI Taxonomy" id="641526"/>
    <lineage>
        <taxon>Bacteria</taxon>
        <taxon>Pseudomonadati</taxon>
        <taxon>Bacteroidota</taxon>
        <taxon>Flavobacteriia</taxon>
        <taxon>Flavobacteriales</taxon>
        <taxon>Flavobacteriaceae</taxon>
        <taxon>Winogradskyella</taxon>
    </lineage>
</organism>
<reference evidence="1 2" key="1">
    <citation type="journal article" date="2013" name="Genome Announc.">
        <title>Draft Genome Sequence of Winogradskyella psychrotolerans RS-3T, Isolated from the Marine Transect of Kongsfjorden, Ny-Alesund, Svalbard, Arctic Ocean.</title>
        <authorList>
            <person name="Kumar Pinnaka A."/>
            <person name="Ara S."/>
            <person name="Singh A."/>
            <person name="Shivaji S."/>
        </authorList>
    </citation>
    <scope>NUCLEOTIDE SEQUENCE [LARGE SCALE GENOMIC DNA]</scope>
    <source>
        <strain evidence="1 2">RS-3</strain>
    </source>
</reference>
<dbReference type="STRING" id="641526.ADIWIN_2557"/>
<sequence>MVILDLILEFKFHVLVTVTFAWSLKKKHTFGDSNFKNHL</sequence>
<accession>S7VSP6</accession>
<name>S7VSP6_9FLAO</name>
<dbReference type="AlphaFoldDB" id="S7VSP6"/>
<keyword evidence="2" id="KW-1185">Reference proteome</keyword>
<evidence type="ECO:0000313" key="1">
    <source>
        <dbReference type="EMBL" id="EPR72387.1"/>
    </source>
</evidence>
<gene>
    <name evidence="1" type="ORF">ADIWIN_2557</name>
</gene>
<protein>
    <submittedName>
        <fullName evidence="1">Uncharacterized protein</fullName>
    </submittedName>
</protein>
<proteinExistence type="predicted"/>
<dbReference type="Proteomes" id="UP000014962">
    <property type="component" value="Unassembled WGS sequence"/>
</dbReference>
<dbReference type="EMBL" id="ATMR01000124">
    <property type="protein sequence ID" value="EPR72387.1"/>
    <property type="molecule type" value="Genomic_DNA"/>
</dbReference>
<comment type="caution">
    <text evidence="1">The sequence shown here is derived from an EMBL/GenBank/DDBJ whole genome shotgun (WGS) entry which is preliminary data.</text>
</comment>